<dbReference type="SUPFAM" id="SSF56672">
    <property type="entry name" value="DNA/RNA polymerases"/>
    <property type="match status" value="1"/>
</dbReference>
<evidence type="ECO:0000259" key="6">
    <source>
        <dbReference type="PROSITE" id="PS50878"/>
    </source>
</evidence>
<dbReference type="GO" id="GO:0016779">
    <property type="term" value="F:nucleotidyltransferase activity"/>
    <property type="evidence" value="ECO:0007669"/>
    <property type="project" value="UniProtKB-KW"/>
</dbReference>
<dbReference type="EMBL" id="CACVKT020006950">
    <property type="protein sequence ID" value="CAC5404413.1"/>
    <property type="molecule type" value="Genomic_DNA"/>
</dbReference>
<name>A0A6J8D6R8_MYTCO</name>
<evidence type="ECO:0000256" key="3">
    <source>
        <dbReference type="ARBA" id="ARBA00022722"/>
    </source>
</evidence>
<keyword evidence="4" id="KW-0378">Hydrolase</keyword>
<evidence type="ECO:0000256" key="5">
    <source>
        <dbReference type="SAM" id="MobiDB-lite"/>
    </source>
</evidence>
<dbReference type="CDD" id="cd00303">
    <property type="entry name" value="retropepsin_like"/>
    <property type="match status" value="1"/>
</dbReference>
<dbReference type="PROSITE" id="PS50878">
    <property type="entry name" value="RT_POL"/>
    <property type="match status" value="1"/>
</dbReference>
<keyword evidence="8" id="KW-1185">Reference proteome</keyword>
<feature type="compositionally biased region" description="Basic and acidic residues" evidence="5">
    <location>
        <begin position="230"/>
        <end position="245"/>
    </location>
</feature>
<dbReference type="PANTHER" id="PTHR37984">
    <property type="entry name" value="PROTEIN CBG26694"/>
    <property type="match status" value="1"/>
</dbReference>
<dbReference type="Gene3D" id="3.30.70.270">
    <property type="match status" value="1"/>
</dbReference>
<dbReference type="CDD" id="cd01647">
    <property type="entry name" value="RT_LTR"/>
    <property type="match status" value="1"/>
</dbReference>
<evidence type="ECO:0000313" key="8">
    <source>
        <dbReference type="Proteomes" id="UP000507470"/>
    </source>
</evidence>
<dbReference type="AlphaFoldDB" id="A0A6J8D6R8"/>
<proteinExistence type="predicted"/>
<feature type="domain" description="Reverse transcriptase" evidence="6">
    <location>
        <begin position="584"/>
        <end position="771"/>
    </location>
</feature>
<accession>A0A6J8D6R8</accession>
<dbReference type="OrthoDB" id="5868531at2759"/>
<keyword evidence="2" id="KW-0548">Nucleotidyltransferase</keyword>
<evidence type="ECO:0000256" key="4">
    <source>
        <dbReference type="ARBA" id="ARBA00022759"/>
    </source>
</evidence>
<dbReference type="Gene3D" id="3.10.10.10">
    <property type="entry name" value="HIV Type 1 Reverse Transcriptase, subunit A, domain 1"/>
    <property type="match status" value="1"/>
</dbReference>
<dbReference type="Proteomes" id="UP000507470">
    <property type="component" value="Unassembled WGS sequence"/>
</dbReference>
<dbReference type="InterPro" id="IPR021109">
    <property type="entry name" value="Peptidase_aspartic_dom_sf"/>
</dbReference>
<evidence type="ECO:0000256" key="2">
    <source>
        <dbReference type="ARBA" id="ARBA00022695"/>
    </source>
</evidence>
<evidence type="ECO:0000256" key="1">
    <source>
        <dbReference type="ARBA" id="ARBA00022679"/>
    </source>
</evidence>
<dbReference type="Pfam" id="PF00078">
    <property type="entry name" value="RVT_1"/>
    <property type="match status" value="1"/>
</dbReference>
<evidence type="ECO:0000313" key="7">
    <source>
        <dbReference type="EMBL" id="CAC5404413.1"/>
    </source>
</evidence>
<gene>
    <name evidence="7" type="ORF">MCOR_38203</name>
</gene>
<dbReference type="InterPro" id="IPR043128">
    <property type="entry name" value="Rev_trsase/Diguanyl_cyclase"/>
</dbReference>
<dbReference type="InterPro" id="IPR000477">
    <property type="entry name" value="RT_dom"/>
</dbReference>
<dbReference type="PANTHER" id="PTHR37984:SF5">
    <property type="entry name" value="PROTEIN NYNRIN-LIKE"/>
    <property type="match status" value="1"/>
</dbReference>
<protein>
    <recommendedName>
        <fullName evidence="6">Reverse transcriptase domain-containing protein</fullName>
    </recommendedName>
</protein>
<dbReference type="Gene3D" id="2.40.70.10">
    <property type="entry name" value="Acid Proteases"/>
    <property type="match status" value="1"/>
</dbReference>
<keyword evidence="4" id="KW-0255">Endonuclease</keyword>
<sequence length="804" mass="91318">MSDGESTLSLHSLVETDDEFTDDSLLSSYLLAPTRPSQNQELDQSLHLLAPTRPSQTNKLDRSMPILTPQISLVNRLHQNNLTYNTSACYTTSTPRLEHTSIPRILVEKAQLLHKADHDILTKFIKGLPEKLAFFVRAGNHKDSNSALSAAKMGEAYGYRLHDEISISAIKQQITPKAVVAEQNPSVVHELKSQIQDLTSAIQKLSAQSEQPRQQPQNCRKNYQNFRQSDYPKEQRDYNLNRRPENRPPFYCHACKGPQHFRRDCMWDGEGKPSEPGGHWARSFGRPPLSARRRSRSPSRQHNVYVQSCNYTRDNNESDSYDSTCSEIEGEESSRPKFLYMPVTLDNIEIAALRDSGSSINVISQQLFNSLPEHYRNSFKSANEKILLANNASINIVGTARIKIKVPTGKHWLHVYILSQTSNPLILAKAVVSVDQKNSVRVKLMNVTNEPITIQRGKVLAIFKVLDTDYSITSLEPDNGKSVQNVQLSHRTENESDDSKLLSYFDIPSHLSDTEKSKLSQCLQSNKCLFVTDENPDLGYTDIVHHKICMKSDFKHKNQRPYRLPPDKKEALREHLDELLRQNIIAPVSETEDVPIISPIVLVSKQDRNKKQQENSQKSSAKYRFCCDFRYLNSQVQDFSYFIPDLTELTESFSGKTPNYLASIDLSSGFFQMPVDKDSQKYTAFNTCFGTFKFRRLPMGLSSAPSSFQLLTFKVCLCYLDDILIASETFDQHIDDLNTVFGRLKEAGLKLGPKKCSFLHSSHAFFLGHLISSKGIQPHRKGCKRSRIILLQNLLKNYAVSSVY</sequence>
<organism evidence="7 8">
    <name type="scientific">Mytilus coruscus</name>
    <name type="common">Sea mussel</name>
    <dbReference type="NCBI Taxonomy" id="42192"/>
    <lineage>
        <taxon>Eukaryota</taxon>
        <taxon>Metazoa</taxon>
        <taxon>Spiralia</taxon>
        <taxon>Lophotrochozoa</taxon>
        <taxon>Mollusca</taxon>
        <taxon>Bivalvia</taxon>
        <taxon>Autobranchia</taxon>
        <taxon>Pteriomorphia</taxon>
        <taxon>Mytilida</taxon>
        <taxon>Mytiloidea</taxon>
        <taxon>Mytilidae</taxon>
        <taxon>Mytilinae</taxon>
        <taxon>Mytilus</taxon>
    </lineage>
</organism>
<reference evidence="7 8" key="1">
    <citation type="submission" date="2020-06" db="EMBL/GenBank/DDBJ databases">
        <authorList>
            <person name="Li R."/>
            <person name="Bekaert M."/>
        </authorList>
    </citation>
    <scope>NUCLEOTIDE SEQUENCE [LARGE SCALE GENOMIC DNA]</scope>
    <source>
        <strain evidence="8">wild</strain>
    </source>
</reference>
<feature type="compositionally biased region" description="Polar residues" evidence="5">
    <location>
        <begin position="207"/>
        <end position="228"/>
    </location>
</feature>
<keyword evidence="3" id="KW-0540">Nuclease</keyword>
<feature type="region of interest" description="Disordered" evidence="5">
    <location>
        <begin position="267"/>
        <end position="302"/>
    </location>
</feature>
<keyword evidence="1" id="KW-0808">Transferase</keyword>
<feature type="region of interest" description="Disordered" evidence="5">
    <location>
        <begin position="207"/>
        <end position="245"/>
    </location>
</feature>
<dbReference type="InterPro" id="IPR043502">
    <property type="entry name" value="DNA/RNA_pol_sf"/>
</dbReference>
<dbReference type="InterPro" id="IPR050951">
    <property type="entry name" value="Retrovirus_Pol_polyprotein"/>
</dbReference>
<dbReference type="GO" id="GO:0004519">
    <property type="term" value="F:endonuclease activity"/>
    <property type="evidence" value="ECO:0007669"/>
    <property type="project" value="UniProtKB-KW"/>
</dbReference>